<evidence type="ECO:0000256" key="1">
    <source>
        <dbReference type="SAM" id="SignalP"/>
    </source>
</evidence>
<name>A0A2S7K7G1_9PROT</name>
<organism evidence="2 3">
    <name type="scientific">Hyphococcus luteus</name>
    <dbReference type="NCBI Taxonomy" id="2058213"/>
    <lineage>
        <taxon>Bacteria</taxon>
        <taxon>Pseudomonadati</taxon>
        <taxon>Pseudomonadota</taxon>
        <taxon>Alphaproteobacteria</taxon>
        <taxon>Parvularculales</taxon>
        <taxon>Parvularculaceae</taxon>
        <taxon>Hyphococcus</taxon>
    </lineage>
</organism>
<feature type="chain" id="PRO_5015759115" evidence="1">
    <location>
        <begin position="22"/>
        <end position="308"/>
    </location>
</feature>
<gene>
    <name evidence="2" type="ORF">CW354_09195</name>
</gene>
<proteinExistence type="predicted"/>
<accession>A0A2S7K7G1</accession>
<dbReference type="EMBL" id="PJCH01000005">
    <property type="protein sequence ID" value="PQA88454.1"/>
    <property type="molecule type" value="Genomic_DNA"/>
</dbReference>
<reference evidence="2 3" key="1">
    <citation type="submission" date="2017-12" db="EMBL/GenBank/DDBJ databases">
        <authorList>
            <person name="Hurst M.R.H."/>
        </authorList>
    </citation>
    <scope>NUCLEOTIDE SEQUENCE [LARGE SCALE GENOMIC DNA]</scope>
    <source>
        <strain evidence="2 3">SY-3-19</strain>
    </source>
</reference>
<sequence>MIKQALAAGAAAFITITSAYAGMPLNQWTGAYEKNTDGLHSLSITNNGGALEISVKGECTPNPCDWGSAPAVAFADSAGGDPASNTEAITAVYNQSFATKTIVLDGRAGNTLRAHIYTHFTDNSGRSDYVAHVSLKKKMLIARPLPGGPIIARPLKPFKEDCISFNPDAVSVAKKNGSWKLVQGSMWMLDAGSKKSEMNRAKTIVQHYGMNKQCFVGRPDASLEYWLAGNAAPSGGLAGEDCVSINPNGLSVKNSGGHFTIVSNGNHYAFTAPSQEEAETVIKAIKYYGFTKSCFVGRPDPSMRYLRK</sequence>
<dbReference type="OrthoDB" id="1491023at2"/>
<protein>
    <submittedName>
        <fullName evidence="2">Uncharacterized protein</fullName>
    </submittedName>
</protein>
<comment type="caution">
    <text evidence="2">The sequence shown here is derived from an EMBL/GenBank/DDBJ whole genome shotgun (WGS) entry which is preliminary data.</text>
</comment>
<dbReference type="RefSeq" id="WP_104829698.1">
    <property type="nucleotide sequence ID" value="NZ_PJCH01000005.1"/>
</dbReference>
<feature type="signal peptide" evidence="1">
    <location>
        <begin position="1"/>
        <end position="21"/>
    </location>
</feature>
<evidence type="ECO:0000313" key="2">
    <source>
        <dbReference type="EMBL" id="PQA88454.1"/>
    </source>
</evidence>
<evidence type="ECO:0000313" key="3">
    <source>
        <dbReference type="Proteomes" id="UP000239504"/>
    </source>
</evidence>
<keyword evidence="3" id="KW-1185">Reference proteome</keyword>
<dbReference type="AlphaFoldDB" id="A0A2S7K7G1"/>
<keyword evidence="1" id="KW-0732">Signal</keyword>
<dbReference type="Proteomes" id="UP000239504">
    <property type="component" value="Unassembled WGS sequence"/>
</dbReference>